<accession>A0A134AN48</accession>
<dbReference type="RefSeq" id="WP_060917455.1">
    <property type="nucleotide sequence ID" value="NZ_KQ960026.1"/>
</dbReference>
<dbReference type="PATRIC" id="fig|157687.3.peg.524"/>
<dbReference type="EMBL" id="LSDD01000034">
    <property type="protein sequence ID" value="KXB69119.1"/>
    <property type="molecule type" value="Genomic_DNA"/>
</dbReference>
<keyword evidence="2" id="KW-1185">Reference proteome</keyword>
<evidence type="ECO:0000313" key="1">
    <source>
        <dbReference type="EMBL" id="KXB69119.1"/>
    </source>
</evidence>
<dbReference type="STRING" id="157687.HMPREF3180_00525"/>
<dbReference type="OrthoDB" id="80166at2"/>
<protein>
    <submittedName>
        <fullName evidence="1">Uncharacterized protein</fullName>
    </submittedName>
</protein>
<name>A0A134AN48_9FUSO</name>
<proteinExistence type="predicted"/>
<dbReference type="Proteomes" id="UP000070483">
    <property type="component" value="Unassembled WGS sequence"/>
</dbReference>
<reference evidence="2" key="1">
    <citation type="submission" date="2016-01" db="EMBL/GenBank/DDBJ databases">
        <authorList>
            <person name="Mitreva M."/>
            <person name="Pepin K.H."/>
            <person name="Mihindukulasuriya K.A."/>
            <person name="Fulton R."/>
            <person name="Fronick C."/>
            <person name="O'Laughlin M."/>
            <person name="Miner T."/>
            <person name="Herter B."/>
            <person name="Rosa B.A."/>
            <person name="Cordes M."/>
            <person name="Tomlinson C."/>
            <person name="Wollam A."/>
            <person name="Palsikar V.B."/>
            <person name="Mardis E.R."/>
            <person name="Wilson R.K."/>
        </authorList>
    </citation>
    <scope>NUCLEOTIDE SEQUENCE [LARGE SCALE GENOMIC DNA]</scope>
    <source>
        <strain evidence="2">KA00185</strain>
    </source>
</reference>
<dbReference type="AlphaFoldDB" id="A0A134AN48"/>
<sequence length="232" mass="27869">MIFENNNFFDYCKTALHKNFFTVSENNHVKIKESKDDAKLKEVKVYFDKECYRVLQITFDINNLEKSENIINIFPYFNGEICKSVDSVILVQEVNAQNYYLFHIELKSKRPDDTEIFKKYISSIKMLNFIFDILYLKYKEKSRNFKFPKNIVNMPVLFFSEHNKKLKSQKNKETKLLEKEFSSNKYINFENKYCYYFCNFMGNSKGVIQLREMCSKGKNMGMSLSEVKFFER</sequence>
<organism evidence="1 2">
    <name type="scientific">Leptotrichia wadei</name>
    <dbReference type="NCBI Taxonomy" id="157687"/>
    <lineage>
        <taxon>Bacteria</taxon>
        <taxon>Fusobacteriati</taxon>
        <taxon>Fusobacteriota</taxon>
        <taxon>Fusobacteriia</taxon>
        <taxon>Fusobacteriales</taxon>
        <taxon>Leptotrichiaceae</taxon>
        <taxon>Leptotrichia</taxon>
    </lineage>
</organism>
<comment type="caution">
    <text evidence="1">The sequence shown here is derived from an EMBL/GenBank/DDBJ whole genome shotgun (WGS) entry which is preliminary data.</text>
</comment>
<gene>
    <name evidence="1" type="ORF">HMPREF3180_00525</name>
</gene>
<evidence type="ECO:0000313" key="2">
    <source>
        <dbReference type="Proteomes" id="UP000070483"/>
    </source>
</evidence>